<comment type="caution">
    <text evidence="1">The sequence shown here is derived from an EMBL/GenBank/DDBJ whole genome shotgun (WGS) entry which is preliminary data.</text>
</comment>
<gene>
    <name evidence="1" type="ORF">B6U60_06670</name>
</gene>
<evidence type="ECO:0000313" key="1">
    <source>
        <dbReference type="EMBL" id="OQQ83025.1"/>
    </source>
</evidence>
<dbReference type="Proteomes" id="UP000192638">
    <property type="component" value="Unassembled WGS sequence"/>
</dbReference>
<evidence type="ECO:0000313" key="2">
    <source>
        <dbReference type="Proteomes" id="UP000192638"/>
    </source>
</evidence>
<protein>
    <submittedName>
        <fullName evidence="1">DUF5049 domain-containing protein</fullName>
    </submittedName>
</protein>
<reference evidence="1 2" key="1">
    <citation type="submission" date="2017-03" db="EMBL/GenBank/DDBJ databases">
        <title>Phylogenomics and comparative genomics of Lactobacillus salivarius, a mammalian gut commensal.</title>
        <authorList>
            <person name="Harris H.M."/>
        </authorList>
    </citation>
    <scope>NUCLEOTIDE SEQUENCE [LARGE SCALE GENOMIC DNA]</scope>
    <source>
        <strain evidence="1 2">LMG 14477</strain>
    </source>
</reference>
<dbReference type="Pfam" id="PF16468">
    <property type="entry name" value="DUF5049"/>
    <property type="match status" value="1"/>
</dbReference>
<dbReference type="AlphaFoldDB" id="A0A1V9QQB3"/>
<dbReference type="InterPro" id="IPR032488">
    <property type="entry name" value="DUF5049"/>
</dbReference>
<proteinExistence type="predicted"/>
<organism evidence="1 2">
    <name type="scientific">Ligilactobacillus salivarius</name>
    <dbReference type="NCBI Taxonomy" id="1624"/>
    <lineage>
        <taxon>Bacteria</taxon>
        <taxon>Bacillati</taxon>
        <taxon>Bacillota</taxon>
        <taxon>Bacilli</taxon>
        <taxon>Lactobacillales</taxon>
        <taxon>Lactobacillaceae</taxon>
        <taxon>Ligilactobacillus</taxon>
    </lineage>
</organism>
<sequence length="68" mass="8346">MDRIKKELALRDQLRNEIDKIRNTGEVNMFDVPNVKRLAYYYNCHYLVRFLEERRADYINFILTGNFE</sequence>
<dbReference type="EMBL" id="NBEB01000061">
    <property type="protein sequence ID" value="OQQ83025.1"/>
    <property type="molecule type" value="Genomic_DNA"/>
</dbReference>
<name>A0A1V9QQB3_9LACO</name>
<dbReference type="RefSeq" id="WP_081530738.1">
    <property type="nucleotide sequence ID" value="NZ_NBEB01000061.1"/>
</dbReference>
<accession>A0A1V9QQB3</accession>